<evidence type="ECO:0000313" key="1">
    <source>
        <dbReference type="Proteomes" id="UP000694871"/>
    </source>
</evidence>
<accession>A0ABM1JQL3</accession>
<organism evidence="1 2">
    <name type="scientific">Gekko japonicus</name>
    <name type="common">Schlegel's Japanese gecko</name>
    <dbReference type="NCBI Taxonomy" id="146911"/>
    <lineage>
        <taxon>Eukaryota</taxon>
        <taxon>Metazoa</taxon>
        <taxon>Chordata</taxon>
        <taxon>Craniata</taxon>
        <taxon>Vertebrata</taxon>
        <taxon>Euteleostomi</taxon>
        <taxon>Lepidosauria</taxon>
        <taxon>Squamata</taxon>
        <taxon>Bifurcata</taxon>
        <taxon>Gekkota</taxon>
        <taxon>Gekkonidae</taxon>
        <taxon>Gekkoninae</taxon>
        <taxon>Gekko</taxon>
    </lineage>
</organism>
<dbReference type="RefSeq" id="XP_015263750.1">
    <property type="nucleotide sequence ID" value="XM_015408264.1"/>
</dbReference>
<dbReference type="GeneID" id="107107901"/>
<evidence type="ECO:0000313" key="2">
    <source>
        <dbReference type="RefSeq" id="XP_015263750.1"/>
    </source>
</evidence>
<proteinExistence type="predicted"/>
<keyword evidence="1" id="KW-1185">Reference proteome</keyword>
<gene>
    <name evidence="2" type="primary">LOC107107901</name>
</gene>
<sequence>MVPQANWAKLGLFQARPDYSDGVYYSDSAKPSAGESCFYEAMANRSVVSVREIVQQLAGNNSLSTDNKLSSWIHQKLTRLPGNIPQTFNLTYVSRYITTYGVKFALDRAINLPWVGLTMAHFCFNPPAAFYYGSQWMKYDYPIFVEALDANSFQQWPIWLDGFKSCPHRAYHEYSSVIIHLYESKVTSDQDALGQKEDIQTTHRRVTLKKEQLHYTLRSEAWTALHVFSRDYCNTGVYQLPLYQGAPSQVILHSLSQGKCSSIMNNLLRKNMIKLVEGASVLVRIADGRWDEEFRYTMQDIDQSYMPKNALDMYYKEASGAKIAELMPQKTSQQAGQLILEQI</sequence>
<dbReference type="Proteomes" id="UP000694871">
    <property type="component" value="Unplaced"/>
</dbReference>
<protein>
    <submittedName>
        <fullName evidence="2">Uncharacterized protein LOC107107901</fullName>
    </submittedName>
</protein>
<reference evidence="2" key="1">
    <citation type="submission" date="2025-08" db="UniProtKB">
        <authorList>
            <consortium name="RefSeq"/>
        </authorList>
    </citation>
    <scope>IDENTIFICATION</scope>
</reference>
<name>A0ABM1JQL3_GEKJA</name>